<organism evidence="3 4">
    <name type="scientific">Phytohabitans kaempferiae</name>
    <dbReference type="NCBI Taxonomy" id="1620943"/>
    <lineage>
        <taxon>Bacteria</taxon>
        <taxon>Bacillati</taxon>
        <taxon>Actinomycetota</taxon>
        <taxon>Actinomycetes</taxon>
        <taxon>Micromonosporales</taxon>
        <taxon>Micromonosporaceae</taxon>
    </lineage>
</organism>
<evidence type="ECO:0008006" key="5">
    <source>
        <dbReference type="Google" id="ProtNLM"/>
    </source>
</evidence>
<accession>A0ABV6MCW6</accession>
<dbReference type="Proteomes" id="UP001589867">
    <property type="component" value="Unassembled WGS sequence"/>
</dbReference>
<proteinExistence type="predicted"/>
<feature type="region of interest" description="Disordered" evidence="1">
    <location>
        <begin position="26"/>
        <end position="51"/>
    </location>
</feature>
<reference evidence="3 4" key="1">
    <citation type="submission" date="2024-09" db="EMBL/GenBank/DDBJ databases">
        <authorList>
            <person name="Sun Q."/>
            <person name="Mori K."/>
        </authorList>
    </citation>
    <scope>NUCLEOTIDE SEQUENCE [LARGE SCALE GENOMIC DNA]</scope>
    <source>
        <strain evidence="3 4">TBRC 3947</strain>
    </source>
</reference>
<keyword evidence="2" id="KW-0732">Signal</keyword>
<comment type="caution">
    <text evidence="3">The sequence shown here is derived from an EMBL/GenBank/DDBJ whole genome shotgun (WGS) entry which is preliminary data.</text>
</comment>
<dbReference type="RefSeq" id="WP_377258383.1">
    <property type="nucleotide sequence ID" value="NZ_JBHLUH010000071.1"/>
</dbReference>
<name>A0ABV6MCW6_9ACTN</name>
<evidence type="ECO:0000256" key="1">
    <source>
        <dbReference type="SAM" id="MobiDB-lite"/>
    </source>
</evidence>
<evidence type="ECO:0000313" key="3">
    <source>
        <dbReference type="EMBL" id="MFC0532399.1"/>
    </source>
</evidence>
<evidence type="ECO:0000256" key="2">
    <source>
        <dbReference type="SAM" id="SignalP"/>
    </source>
</evidence>
<evidence type="ECO:0000313" key="4">
    <source>
        <dbReference type="Proteomes" id="UP001589867"/>
    </source>
</evidence>
<gene>
    <name evidence="3" type="ORF">ACFFIA_32610</name>
</gene>
<dbReference type="EMBL" id="JBHLUH010000071">
    <property type="protein sequence ID" value="MFC0532399.1"/>
    <property type="molecule type" value="Genomic_DNA"/>
</dbReference>
<protein>
    <recommendedName>
        <fullName evidence="5">PknH-like extracellular domain-containing protein</fullName>
    </recommendedName>
</protein>
<feature type="signal peptide" evidence="2">
    <location>
        <begin position="1"/>
        <end position="21"/>
    </location>
</feature>
<feature type="region of interest" description="Disordered" evidence="1">
    <location>
        <begin position="69"/>
        <end position="91"/>
    </location>
</feature>
<keyword evidence="4" id="KW-1185">Reference proteome</keyword>
<sequence>MRGARLLALVVVVVLVSPAVACSTDNAAGPATSAVPSTPAPTTSAAATASPSATAQRVIDSSALLQPADLGDSPLEPLPEGQSAHLRPARPCEARYPSDATRTAAVAMRAQVSPGAGQTPSIVIQYVGLHPGHAADAFADIAAAVERCPGGLQRGQREWRTVGTGVAGDESMLLRISERFDYGDANVVTTVPVAVARVGDHITVVANLGWESASGDEQYVRELVATAVDRLRANA</sequence>
<feature type="chain" id="PRO_5045887514" description="PknH-like extracellular domain-containing protein" evidence="2">
    <location>
        <begin position="22"/>
        <end position="235"/>
    </location>
</feature>